<reference evidence="1 2" key="1">
    <citation type="submission" date="2019-08" db="EMBL/GenBank/DDBJ databases">
        <title>In-depth cultivation of the pig gut microbiome towards novel bacterial diversity and tailored functional studies.</title>
        <authorList>
            <person name="Wylensek D."/>
            <person name="Hitch T.C.A."/>
            <person name="Clavel T."/>
        </authorList>
    </citation>
    <scope>NUCLEOTIDE SEQUENCE [LARGE SCALE GENOMIC DNA]</scope>
    <source>
        <strain evidence="1 2">LKV-178-WT-2C</strain>
    </source>
</reference>
<evidence type="ECO:0008006" key="3">
    <source>
        <dbReference type="Google" id="ProtNLM"/>
    </source>
</evidence>
<evidence type="ECO:0000313" key="1">
    <source>
        <dbReference type="EMBL" id="MST77324.1"/>
    </source>
</evidence>
<comment type="caution">
    <text evidence="1">The sequence shown here is derived from an EMBL/GenBank/DDBJ whole genome shotgun (WGS) entry which is preliminary data.</text>
</comment>
<dbReference type="Proteomes" id="UP000450161">
    <property type="component" value="Unassembled WGS sequence"/>
</dbReference>
<proteinExistence type="predicted"/>
<dbReference type="RefSeq" id="WP_154480806.1">
    <property type="nucleotide sequence ID" value="NZ_VUNF01000009.1"/>
</dbReference>
<organism evidence="1 2">
    <name type="scientific">Segatella copri</name>
    <dbReference type="NCBI Taxonomy" id="165179"/>
    <lineage>
        <taxon>Bacteria</taxon>
        <taxon>Pseudomonadati</taxon>
        <taxon>Bacteroidota</taxon>
        <taxon>Bacteroidia</taxon>
        <taxon>Bacteroidales</taxon>
        <taxon>Prevotellaceae</taxon>
        <taxon>Segatella</taxon>
    </lineage>
</organism>
<accession>A0A6I2U1D8</accession>
<gene>
    <name evidence="1" type="ORF">FYJ72_06445</name>
</gene>
<dbReference type="AlphaFoldDB" id="A0A6I2U1D8"/>
<name>A0A6I2U1D8_9BACT</name>
<protein>
    <recommendedName>
        <fullName evidence="3">Uracil-DNA glycosylase</fullName>
    </recommendedName>
</protein>
<dbReference type="EMBL" id="VUNF01000009">
    <property type="protein sequence ID" value="MST77324.1"/>
    <property type="molecule type" value="Genomic_DNA"/>
</dbReference>
<sequence>MENVLDYNKWEDKLWALYDSIFKDASYTITDGVIFPDKYASTPFKVMIMNREAYDEDHSSYSLNQDGIAKEIGEGIIPFKKQKTLRCRLRQYLSLIHLLSKKGFNEVSEKEVIDFVNQSDNDDLVYYLSDAAYINIKKSDGKKRSVRSDLKEYAKKGIEVLKEQIRFCNPSVILGGDVCYNIIDNLFDWGEELYGGDGYNPVKIYELVIDGKSYPFIDMFHPSRTQNYKDGDEKESMSMYFLELFKAMISVEKARPGYWSSHMNNKCFEASALK</sequence>
<evidence type="ECO:0000313" key="2">
    <source>
        <dbReference type="Proteomes" id="UP000450161"/>
    </source>
</evidence>